<evidence type="ECO:0000256" key="1">
    <source>
        <dbReference type="SAM" id="MobiDB-lite"/>
    </source>
</evidence>
<feature type="compositionally biased region" description="Low complexity" evidence="1">
    <location>
        <begin position="35"/>
        <end position="48"/>
    </location>
</feature>
<keyword evidence="3" id="KW-1185">Reference proteome</keyword>
<dbReference type="PANTHER" id="PTHR33738:SF21">
    <property type="entry name" value="TPRXL"/>
    <property type="match status" value="1"/>
</dbReference>
<accession>A0AAW1W2G2</accession>
<feature type="compositionally biased region" description="Low complexity" evidence="1">
    <location>
        <begin position="9"/>
        <end position="24"/>
    </location>
</feature>
<protein>
    <submittedName>
        <fullName evidence="2">Uncharacterized protein</fullName>
    </submittedName>
</protein>
<dbReference type="Proteomes" id="UP001457282">
    <property type="component" value="Unassembled WGS sequence"/>
</dbReference>
<evidence type="ECO:0000313" key="2">
    <source>
        <dbReference type="EMBL" id="KAK9913647.1"/>
    </source>
</evidence>
<comment type="caution">
    <text evidence="2">The sequence shown here is derived from an EMBL/GenBank/DDBJ whole genome shotgun (WGS) entry which is preliminary data.</text>
</comment>
<feature type="compositionally biased region" description="Polar residues" evidence="1">
    <location>
        <begin position="63"/>
        <end position="85"/>
    </location>
</feature>
<reference evidence="2 3" key="1">
    <citation type="journal article" date="2023" name="G3 (Bethesda)">
        <title>A chromosome-length genome assembly and annotation of blackberry (Rubus argutus, cv. 'Hillquist').</title>
        <authorList>
            <person name="Bruna T."/>
            <person name="Aryal R."/>
            <person name="Dudchenko O."/>
            <person name="Sargent D.J."/>
            <person name="Mead D."/>
            <person name="Buti M."/>
            <person name="Cavallini A."/>
            <person name="Hytonen T."/>
            <person name="Andres J."/>
            <person name="Pham M."/>
            <person name="Weisz D."/>
            <person name="Mascagni F."/>
            <person name="Usai G."/>
            <person name="Natali L."/>
            <person name="Bassil N."/>
            <person name="Fernandez G.E."/>
            <person name="Lomsadze A."/>
            <person name="Armour M."/>
            <person name="Olukolu B."/>
            <person name="Poorten T."/>
            <person name="Britton C."/>
            <person name="Davik J."/>
            <person name="Ashrafi H."/>
            <person name="Aiden E.L."/>
            <person name="Borodovsky M."/>
            <person name="Worthington M."/>
        </authorList>
    </citation>
    <scope>NUCLEOTIDE SEQUENCE [LARGE SCALE GENOMIC DNA]</scope>
    <source>
        <strain evidence="2">PI 553951</strain>
    </source>
</reference>
<evidence type="ECO:0000313" key="3">
    <source>
        <dbReference type="Proteomes" id="UP001457282"/>
    </source>
</evidence>
<gene>
    <name evidence="2" type="ORF">M0R45_037457</name>
</gene>
<proteinExistence type="predicted"/>
<dbReference type="EMBL" id="JBEDUW010000007">
    <property type="protein sequence ID" value="KAK9913647.1"/>
    <property type="molecule type" value="Genomic_DNA"/>
</dbReference>
<feature type="region of interest" description="Disordered" evidence="1">
    <location>
        <begin position="1"/>
        <end position="88"/>
    </location>
</feature>
<sequence>MDQNKKQLGGTSSHSHGSSSSSTTNLDHLFGPKDSSSSASSSSLFGSIFPPPPSTGPGRERNSGFSDNKSNTTRGSSKGSMYQNNEDVDPPCYFNSSIYYGGQETYNIPKAGSTAESHHRQQHVSKKMGVRMIQMEIIQTVLHEETGGRVHSITNFAARIIYANSPPFGRGGYHSMRLGSIYLN</sequence>
<dbReference type="PANTHER" id="PTHR33738">
    <property type="entry name" value="EMB|CAB82975.1"/>
    <property type="match status" value="1"/>
</dbReference>
<organism evidence="2 3">
    <name type="scientific">Rubus argutus</name>
    <name type="common">Southern blackberry</name>
    <dbReference type="NCBI Taxonomy" id="59490"/>
    <lineage>
        <taxon>Eukaryota</taxon>
        <taxon>Viridiplantae</taxon>
        <taxon>Streptophyta</taxon>
        <taxon>Embryophyta</taxon>
        <taxon>Tracheophyta</taxon>
        <taxon>Spermatophyta</taxon>
        <taxon>Magnoliopsida</taxon>
        <taxon>eudicotyledons</taxon>
        <taxon>Gunneridae</taxon>
        <taxon>Pentapetalae</taxon>
        <taxon>rosids</taxon>
        <taxon>fabids</taxon>
        <taxon>Rosales</taxon>
        <taxon>Rosaceae</taxon>
        <taxon>Rosoideae</taxon>
        <taxon>Rosoideae incertae sedis</taxon>
        <taxon>Rubus</taxon>
    </lineage>
</organism>
<name>A0AAW1W2G2_RUBAR</name>
<dbReference type="AlphaFoldDB" id="A0AAW1W2G2"/>